<evidence type="ECO:0000256" key="4">
    <source>
        <dbReference type="ARBA" id="ARBA00023242"/>
    </source>
</evidence>
<reference evidence="9 10" key="1">
    <citation type="submission" date="2024-06" db="EMBL/GenBank/DDBJ databases">
        <title>A chromosome level genome sequence of Diviner's sage (Salvia divinorum).</title>
        <authorList>
            <person name="Ford S.A."/>
            <person name="Ro D.-K."/>
            <person name="Ness R.W."/>
            <person name="Phillips M.A."/>
        </authorList>
    </citation>
    <scope>NUCLEOTIDE SEQUENCE [LARGE SCALE GENOMIC DNA]</scope>
    <source>
        <strain evidence="9">SAF-2024a</strain>
        <tissue evidence="9">Leaf</tissue>
    </source>
</reference>
<evidence type="ECO:0000256" key="3">
    <source>
        <dbReference type="ARBA" id="ARBA00023125"/>
    </source>
</evidence>
<dbReference type="PROSITE" id="PS50090">
    <property type="entry name" value="MYB_LIKE"/>
    <property type="match status" value="2"/>
</dbReference>
<dbReference type="CDD" id="cd00167">
    <property type="entry name" value="SANT"/>
    <property type="match status" value="2"/>
</dbReference>
<evidence type="ECO:0000256" key="1">
    <source>
        <dbReference type="ARBA" id="ARBA00004123"/>
    </source>
</evidence>
<dbReference type="Gene3D" id="1.10.10.60">
    <property type="entry name" value="Homeodomain-like"/>
    <property type="match status" value="2"/>
</dbReference>
<dbReference type="PANTHER" id="PTHR10641:SF1377">
    <property type="entry name" value="MYB-RELATED PROTEIN MYB4-LIKE"/>
    <property type="match status" value="1"/>
</dbReference>
<feature type="domain" description="HTH myb-type" evidence="8">
    <location>
        <begin position="62"/>
        <end position="116"/>
    </location>
</feature>
<feature type="domain" description="Myb-like" evidence="7">
    <location>
        <begin position="9"/>
        <end position="61"/>
    </location>
</feature>
<proteinExistence type="predicted"/>
<keyword evidence="3" id="KW-0238">DNA-binding</keyword>
<dbReference type="SUPFAM" id="SSF46689">
    <property type="entry name" value="Homeodomain-like"/>
    <property type="match status" value="1"/>
</dbReference>
<comment type="subcellular location">
    <subcellularLocation>
        <location evidence="1">Nucleus</location>
    </subcellularLocation>
</comment>
<gene>
    <name evidence="9" type="ORF">AAHA92_10916</name>
</gene>
<dbReference type="InterPro" id="IPR017930">
    <property type="entry name" value="Myb_dom"/>
</dbReference>
<comment type="function">
    <text evidence="5">Transcription factor.</text>
</comment>
<dbReference type="Pfam" id="PF00249">
    <property type="entry name" value="Myb_DNA-binding"/>
    <property type="match status" value="2"/>
</dbReference>
<evidence type="ECO:0000256" key="6">
    <source>
        <dbReference type="SAM" id="MobiDB-lite"/>
    </source>
</evidence>
<evidence type="ECO:0000256" key="2">
    <source>
        <dbReference type="ARBA" id="ARBA00022737"/>
    </source>
</evidence>
<feature type="compositionally biased region" description="Polar residues" evidence="6">
    <location>
        <begin position="123"/>
        <end position="144"/>
    </location>
</feature>
<accession>A0ABD1HXM6</accession>
<evidence type="ECO:0000259" key="8">
    <source>
        <dbReference type="PROSITE" id="PS51294"/>
    </source>
</evidence>
<evidence type="ECO:0000313" key="9">
    <source>
        <dbReference type="EMBL" id="KAL1560735.1"/>
    </source>
</evidence>
<dbReference type="GO" id="GO:0003677">
    <property type="term" value="F:DNA binding"/>
    <property type="evidence" value="ECO:0007669"/>
    <property type="project" value="UniProtKB-KW"/>
</dbReference>
<dbReference type="AlphaFoldDB" id="A0ABD1HXM6"/>
<feature type="region of interest" description="Disordered" evidence="6">
    <location>
        <begin position="118"/>
        <end position="144"/>
    </location>
</feature>
<dbReference type="Proteomes" id="UP001567538">
    <property type="component" value="Unassembled WGS sequence"/>
</dbReference>
<dbReference type="SMART" id="SM00717">
    <property type="entry name" value="SANT"/>
    <property type="match status" value="2"/>
</dbReference>
<evidence type="ECO:0000313" key="10">
    <source>
        <dbReference type="Proteomes" id="UP001567538"/>
    </source>
</evidence>
<feature type="domain" description="Myb-like" evidence="7">
    <location>
        <begin position="62"/>
        <end position="112"/>
    </location>
</feature>
<name>A0ABD1HXM6_SALDI</name>
<keyword evidence="4" id="KW-0539">Nucleus</keyword>
<evidence type="ECO:0000259" key="7">
    <source>
        <dbReference type="PROSITE" id="PS50090"/>
    </source>
</evidence>
<dbReference type="PROSITE" id="PS51294">
    <property type="entry name" value="HTH_MYB"/>
    <property type="match status" value="2"/>
</dbReference>
<keyword evidence="10" id="KW-1185">Reference proteome</keyword>
<sequence length="216" mass="24846">MVRPASFDRNGMKRGVWDEEEDNKLRAHIDRFGHDNWRLLPLFAGLKRCGKSCRLRWVNYLKPGIRRGNFTQDEDHLIIKLHNQLGNKWSAIATHFPGRTDNDIKNYWHAHIQKRRARHKGAATQSSDSNSSTVTTGPNQNTPAENISVFESKADSDFNLDNIVGGEYYGVDENIMFLLRDSSDYEIGSWNLSAAIEQDYFNNMNFGGEYYGKIEI</sequence>
<dbReference type="PANTHER" id="PTHR10641">
    <property type="entry name" value="MYB FAMILY TRANSCRIPTION FACTOR"/>
    <property type="match status" value="1"/>
</dbReference>
<dbReference type="GO" id="GO:0005634">
    <property type="term" value="C:nucleus"/>
    <property type="evidence" value="ECO:0007669"/>
    <property type="project" value="UniProtKB-SubCell"/>
</dbReference>
<dbReference type="EMBL" id="JBEAFC010000004">
    <property type="protein sequence ID" value="KAL1560735.1"/>
    <property type="molecule type" value="Genomic_DNA"/>
</dbReference>
<keyword evidence="2" id="KW-0677">Repeat</keyword>
<comment type="caution">
    <text evidence="9">The sequence shown here is derived from an EMBL/GenBank/DDBJ whole genome shotgun (WGS) entry which is preliminary data.</text>
</comment>
<organism evidence="9 10">
    <name type="scientific">Salvia divinorum</name>
    <name type="common">Maria pastora</name>
    <name type="synonym">Diviner's sage</name>
    <dbReference type="NCBI Taxonomy" id="28513"/>
    <lineage>
        <taxon>Eukaryota</taxon>
        <taxon>Viridiplantae</taxon>
        <taxon>Streptophyta</taxon>
        <taxon>Embryophyta</taxon>
        <taxon>Tracheophyta</taxon>
        <taxon>Spermatophyta</taxon>
        <taxon>Magnoliopsida</taxon>
        <taxon>eudicotyledons</taxon>
        <taxon>Gunneridae</taxon>
        <taxon>Pentapetalae</taxon>
        <taxon>asterids</taxon>
        <taxon>lamiids</taxon>
        <taxon>Lamiales</taxon>
        <taxon>Lamiaceae</taxon>
        <taxon>Nepetoideae</taxon>
        <taxon>Mentheae</taxon>
        <taxon>Salviinae</taxon>
        <taxon>Salvia</taxon>
        <taxon>Salvia subgen. Calosphace</taxon>
    </lineage>
</organism>
<dbReference type="InterPro" id="IPR001005">
    <property type="entry name" value="SANT/Myb"/>
</dbReference>
<feature type="domain" description="HTH myb-type" evidence="8">
    <location>
        <begin position="9"/>
        <end position="61"/>
    </location>
</feature>
<dbReference type="FunFam" id="1.10.10.60:FF:000001">
    <property type="entry name" value="MYB-related transcription factor"/>
    <property type="match status" value="1"/>
</dbReference>
<protein>
    <submittedName>
        <fullName evidence="9">Transcription factor MYB14-like</fullName>
    </submittedName>
</protein>
<dbReference type="InterPro" id="IPR009057">
    <property type="entry name" value="Homeodomain-like_sf"/>
</dbReference>
<evidence type="ECO:0000256" key="5">
    <source>
        <dbReference type="ARBA" id="ARBA00057804"/>
    </source>
</evidence>
<dbReference type="InterPro" id="IPR015495">
    <property type="entry name" value="Myb_TF_plants"/>
</dbReference>